<proteinExistence type="predicted"/>
<dbReference type="EMBL" id="NBWU01000002">
    <property type="protein sequence ID" value="PCE65043.1"/>
    <property type="molecule type" value="Genomic_DNA"/>
</dbReference>
<dbReference type="PANTHER" id="PTHR46246:SF1">
    <property type="entry name" value="GUANOSINE-3',5'-BIS(DIPHOSPHATE) 3'-PYROPHOSPHOHYDROLASE MESH1"/>
    <property type="match status" value="1"/>
</dbReference>
<dbReference type="InterPro" id="IPR052194">
    <property type="entry name" value="MESH1"/>
</dbReference>
<dbReference type="Proteomes" id="UP000219559">
    <property type="component" value="Unassembled WGS sequence"/>
</dbReference>
<sequence length="174" mass="19936">MTQELYQKAIRFAGAKHAKQQVPGTKTNYLAHVSNVAMEVMLAHAQQPDFDLDFAVQLALLHDTLEDTDTDMLELIELFDGPVAFGVSALTKDENLPKEKRMQDSLDRIKTFPREVALVKLADRITNLQQPPEFWTEEKVEAYKKEASLILVELAGSCDYLEDRLIRKIEVYRR</sequence>
<dbReference type="AlphaFoldDB" id="A0A2A4G9C6"/>
<keyword evidence="1" id="KW-0378">Hydrolase</keyword>
<keyword evidence="2" id="KW-1185">Reference proteome</keyword>
<protein>
    <submittedName>
        <fullName evidence="1">Guanosine polyphosphate pyrophosphohydrolase</fullName>
    </submittedName>
</protein>
<dbReference type="Pfam" id="PF13328">
    <property type="entry name" value="HD_4"/>
    <property type="match status" value="1"/>
</dbReference>
<gene>
    <name evidence="1" type="ORF">B7P33_07790</name>
</gene>
<dbReference type="GO" id="GO:0008893">
    <property type="term" value="F:guanosine-3',5'-bis(diphosphate) 3'-diphosphatase activity"/>
    <property type="evidence" value="ECO:0007669"/>
    <property type="project" value="TreeGrafter"/>
</dbReference>
<name>A0A2A4G9C6_9FLAO</name>
<dbReference type="SUPFAM" id="SSF109604">
    <property type="entry name" value="HD-domain/PDEase-like"/>
    <property type="match status" value="1"/>
</dbReference>
<dbReference type="PANTHER" id="PTHR46246">
    <property type="entry name" value="GUANOSINE-3',5'-BIS(DIPHOSPHATE) 3'-PYROPHOSPHOHYDROLASE MESH1"/>
    <property type="match status" value="1"/>
</dbReference>
<organism evidence="1 2">
    <name type="scientific">Sediminicola luteus</name>
    <dbReference type="NCBI Taxonomy" id="319238"/>
    <lineage>
        <taxon>Bacteria</taxon>
        <taxon>Pseudomonadati</taxon>
        <taxon>Bacteroidota</taxon>
        <taxon>Flavobacteriia</taxon>
        <taxon>Flavobacteriales</taxon>
        <taxon>Flavobacteriaceae</taxon>
        <taxon>Sediminicola</taxon>
    </lineage>
</organism>
<evidence type="ECO:0000313" key="2">
    <source>
        <dbReference type="Proteomes" id="UP000219559"/>
    </source>
</evidence>
<dbReference type="OrthoDB" id="9802385at2"/>
<evidence type="ECO:0000313" key="1">
    <source>
        <dbReference type="EMBL" id="PCE65043.1"/>
    </source>
</evidence>
<accession>A0A2A4G9C6</accession>
<reference evidence="1 2" key="1">
    <citation type="submission" date="2017-04" db="EMBL/GenBank/DDBJ databases">
        <title>A new member of the family Flavobacteriaceae isolated from ascidians.</title>
        <authorList>
            <person name="Chen L."/>
        </authorList>
    </citation>
    <scope>NUCLEOTIDE SEQUENCE [LARGE SCALE GENOMIC DNA]</scope>
    <source>
        <strain evidence="1 2">HQA918</strain>
    </source>
</reference>
<comment type="caution">
    <text evidence="1">The sequence shown here is derived from an EMBL/GenBank/DDBJ whole genome shotgun (WGS) entry which is preliminary data.</text>
</comment>
<dbReference type="Gene3D" id="1.10.3210.10">
    <property type="entry name" value="Hypothetical protein af1432"/>
    <property type="match status" value="1"/>
</dbReference>
<dbReference type="RefSeq" id="WP_097440322.1">
    <property type="nucleotide sequence ID" value="NZ_KZ300476.1"/>
</dbReference>